<name>A0ABU3H1G7_9SPHI</name>
<evidence type="ECO:0000313" key="2">
    <source>
        <dbReference type="Proteomes" id="UP001258315"/>
    </source>
</evidence>
<evidence type="ECO:0000313" key="1">
    <source>
        <dbReference type="EMBL" id="MDT3405112.1"/>
    </source>
</evidence>
<organism evidence="1 2">
    <name type="scientific">Mucilaginibacter terrae</name>
    <dbReference type="NCBI Taxonomy" id="1955052"/>
    <lineage>
        <taxon>Bacteria</taxon>
        <taxon>Pseudomonadati</taxon>
        <taxon>Bacteroidota</taxon>
        <taxon>Sphingobacteriia</taxon>
        <taxon>Sphingobacteriales</taxon>
        <taxon>Sphingobacteriaceae</taxon>
        <taxon>Mucilaginibacter</taxon>
    </lineage>
</organism>
<dbReference type="Proteomes" id="UP001258315">
    <property type="component" value="Unassembled WGS sequence"/>
</dbReference>
<proteinExistence type="predicted"/>
<protein>
    <submittedName>
        <fullName evidence="1">Uncharacterized protein</fullName>
    </submittedName>
</protein>
<keyword evidence="2" id="KW-1185">Reference proteome</keyword>
<gene>
    <name evidence="1" type="ORF">QE417_004184</name>
</gene>
<dbReference type="RefSeq" id="WP_311953238.1">
    <property type="nucleotide sequence ID" value="NZ_JAVLVU010000001.1"/>
</dbReference>
<accession>A0ABU3H1G7</accession>
<reference evidence="2" key="1">
    <citation type="submission" date="2023-07" db="EMBL/GenBank/DDBJ databases">
        <title>Functional and genomic diversity of the sorghum phyllosphere microbiome.</title>
        <authorList>
            <person name="Shade A."/>
        </authorList>
    </citation>
    <scope>NUCLEOTIDE SEQUENCE [LARGE SCALE GENOMIC DNA]</scope>
    <source>
        <strain evidence="2">SORGH_AS_0422</strain>
    </source>
</reference>
<comment type="caution">
    <text evidence="1">The sequence shown here is derived from an EMBL/GenBank/DDBJ whole genome shotgun (WGS) entry which is preliminary data.</text>
</comment>
<dbReference type="EMBL" id="JAVLVU010000001">
    <property type="protein sequence ID" value="MDT3405112.1"/>
    <property type="molecule type" value="Genomic_DNA"/>
</dbReference>
<sequence>MPKYAYYYLDNERLVYSYNNQDLPQTYYDQPRGNQDQPLQAIDQIDRPVGRTGYQRYADVFIGVRNEYGQPVDANYATIYYRESFNGNLTSLQPISFPGKSVQIGYQTLIEDSDVNNPYFYNIQFVGNVEDNDGTYIPPKICDAAISTVIIDKNESGNGVHDAQITIKATSGAGDIEYSIDNVNWQSSPQFSNLAGGAYTAYIKDASDCTAQLNFAVLTVTNLLTADPSVNLGNGNISRWNAAFNPIVFTYQRRDFAVISIQPGNTSAQTVFKINDVLYAGSVLVAEKDWVYINAGPYNDLFQVTAVDIYNNTLTINTPYQSYTGNGFININKLRPYYQVSTKITYIDKFKNKESTITCVHRPNNTGEVKADISSFLQSLLRAKDESDFSQPNYRDVNLSAHYFVEYAQSWQNPATGNSTAQEYIKIEAPYYITFTARQLGDEHGGNMAAYVPFKTVDAPSKRARWITDFAEPAYSYGYPFDIGFIYGDDLAGLNIYAETTPLDINRTPLGPPATTYLLNENGSFLLQQDNSKLVIFRPSITNEPITTGLAQAVGLNRLKLNPSLANEANYFNIVLKYKDAGNNEHTVTQTQTIRIDDAVDEQSVYLRWIGLTGSWNYYRFVMNQEVSLDVQNAVIIKNHILDWAKQDAMEDVISKSAGLKMKVMAEDLSVADIKGLQSIKYSPKVQMLVNKNPAKWQTVVLNTATFAEYETRNGQAPFSVTFNLPGLNIQSQ</sequence>